<dbReference type="Gene3D" id="2.130.10.10">
    <property type="entry name" value="YVTN repeat-like/Quinoprotein amine dehydrogenase"/>
    <property type="match status" value="3"/>
</dbReference>
<evidence type="ECO:0000256" key="4">
    <source>
        <dbReference type="ARBA" id="ARBA00022737"/>
    </source>
</evidence>
<dbReference type="PROSITE" id="PS50082">
    <property type="entry name" value="WD_REPEATS_2"/>
    <property type="match status" value="6"/>
</dbReference>
<feature type="compositionally biased region" description="Gly residues" evidence="10">
    <location>
        <begin position="462"/>
        <end position="475"/>
    </location>
</feature>
<keyword evidence="4" id="KW-0677">Repeat</keyword>
<feature type="repeat" description="WD" evidence="8">
    <location>
        <begin position="255"/>
        <end position="296"/>
    </location>
</feature>
<feature type="repeat" description="WD" evidence="8">
    <location>
        <begin position="297"/>
        <end position="338"/>
    </location>
</feature>
<name>A0A166F2Y7_9AGAM</name>
<evidence type="ECO:0000256" key="1">
    <source>
        <dbReference type="ARBA" id="ARBA00004123"/>
    </source>
</evidence>
<evidence type="ECO:0000256" key="6">
    <source>
        <dbReference type="ARBA" id="ARBA00025498"/>
    </source>
</evidence>
<protein>
    <recommendedName>
        <fullName evidence="7 9">Polyadenylation factor subunit 2</fullName>
    </recommendedName>
</protein>
<dbReference type="PANTHER" id="PTHR22836">
    <property type="entry name" value="WD40 REPEAT PROTEIN"/>
    <property type="match status" value="1"/>
</dbReference>
<dbReference type="InterPro" id="IPR045245">
    <property type="entry name" value="Pfs2-like"/>
</dbReference>
<feature type="repeat" description="WD" evidence="8">
    <location>
        <begin position="339"/>
        <end position="380"/>
    </location>
</feature>
<keyword evidence="5 9" id="KW-0539">Nucleus</keyword>
<evidence type="ECO:0000256" key="8">
    <source>
        <dbReference type="PROSITE-ProRule" id="PRU00221"/>
    </source>
</evidence>
<dbReference type="InterPro" id="IPR020472">
    <property type="entry name" value="WD40_PAC1"/>
</dbReference>
<feature type="repeat" description="WD" evidence="8">
    <location>
        <begin position="391"/>
        <end position="423"/>
    </location>
</feature>
<dbReference type="FunFam" id="2.130.10.10:FF:000069">
    <property type="entry name" value="WD repeat domain 33"/>
    <property type="match status" value="1"/>
</dbReference>
<dbReference type="EMBL" id="KV417594">
    <property type="protein sequence ID" value="KZP16380.1"/>
    <property type="molecule type" value="Genomic_DNA"/>
</dbReference>
<sequence length="608" mass="66056">MATVDSALPLLLPPRATIGSNQALHEWTPTQYLNGPQPPPMDDLKQQELEMAAARQMADGKVVKKTRPRRTVDYTSDLGRWANLRKFRPNPTYVPYMRPAPPFIIDLLPPSAYPDNASTSLCTKFVHTSTNKIRNPVNIVTWTPEGRRVLTGSTSGEFTLWNGLTFNFETILQAHDTAIRAISFTHSGAYLASADQSGIIKYFQPNMNNLTAWNGHREAIRGLSFSPDDTRFATASDDATIRIWAFEESRMESSLTGHGWDVKCVEWHPTKGLLVSGSKDNLIKFWDPRTGQVLSTLHQHKNTVQALAWSPNGHMVASASRDQTVRVFDIRAMKEFRVLKGHKKEVCSVAWHPYHNLLVSGGSEGALLHWDLAAPEPSLQQTTSAPRATLSQAHDSNVWSMAFHPLGHLLATASNDHTTRFWSRERPGDAASVFSGGGEKPPDIVDMSGQDDDDDQFVPGFSSGGGGGGGGGGWYGKEEEGGGGSEGSGNRSRMGFSENAMPGMSDDFIPGFGGGGSEHANARSLAMSRSGAVVELEVEGEEEAETGEEEAETGEEVAGKVEDKVAVAKADGDRGEGEGEGSHSIPSKWPFRSRNVLSNEGEMVLEVN</sequence>
<feature type="compositionally biased region" description="Basic and acidic residues" evidence="10">
    <location>
        <begin position="557"/>
        <end position="581"/>
    </location>
</feature>
<evidence type="ECO:0000256" key="3">
    <source>
        <dbReference type="ARBA" id="ARBA00022664"/>
    </source>
</evidence>
<comment type="function">
    <text evidence="6">Required for 3'-end cleavage and polyadenylation of pre-mRNAs. Also involved in chromosome segregation where it has a role in chromosome attachment to the mitotic spindle.</text>
</comment>
<dbReference type="SMART" id="SM00320">
    <property type="entry name" value="WD40"/>
    <property type="match status" value="7"/>
</dbReference>
<feature type="repeat" description="WD" evidence="8">
    <location>
        <begin position="213"/>
        <end position="254"/>
    </location>
</feature>
<evidence type="ECO:0000256" key="7">
    <source>
        <dbReference type="ARBA" id="ARBA00026154"/>
    </source>
</evidence>
<feature type="compositionally biased region" description="Acidic residues" evidence="10">
    <location>
        <begin position="538"/>
        <end position="555"/>
    </location>
</feature>
<keyword evidence="3 9" id="KW-0507">mRNA processing</keyword>
<reference evidence="11 12" key="1">
    <citation type="journal article" date="2016" name="Mol. Biol. Evol.">
        <title>Comparative Genomics of Early-Diverging Mushroom-Forming Fungi Provides Insights into the Origins of Lignocellulose Decay Capabilities.</title>
        <authorList>
            <person name="Nagy L.G."/>
            <person name="Riley R."/>
            <person name="Tritt A."/>
            <person name="Adam C."/>
            <person name="Daum C."/>
            <person name="Floudas D."/>
            <person name="Sun H."/>
            <person name="Yadav J.S."/>
            <person name="Pangilinan J."/>
            <person name="Larsson K.H."/>
            <person name="Matsuura K."/>
            <person name="Barry K."/>
            <person name="Labutti K."/>
            <person name="Kuo R."/>
            <person name="Ohm R.A."/>
            <person name="Bhattacharya S.S."/>
            <person name="Shirouzu T."/>
            <person name="Yoshinaga Y."/>
            <person name="Martin F.M."/>
            <person name="Grigoriev I.V."/>
            <person name="Hibbett D.S."/>
        </authorList>
    </citation>
    <scope>NUCLEOTIDE SEQUENCE [LARGE SCALE GENOMIC DNA]</scope>
    <source>
        <strain evidence="11 12">CBS 109695</strain>
    </source>
</reference>
<keyword evidence="12" id="KW-1185">Reference proteome</keyword>
<comment type="subcellular location">
    <subcellularLocation>
        <location evidence="1 9">Nucleus</location>
    </subcellularLocation>
</comment>
<evidence type="ECO:0000313" key="11">
    <source>
        <dbReference type="EMBL" id="KZP16380.1"/>
    </source>
</evidence>
<dbReference type="PROSITE" id="PS50294">
    <property type="entry name" value="WD_REPEATS_REGION"/>
    <property type="match status" value="5"/>
</dbReference>
<keyword evidence="2 8" id="KW-0853">WD repeat</keyword>
<dbReference type="InterPro" id="IPR015943">
    <property type="entry name" value="WD40/YVTN_repeat-like_dom_sf"/>
</dbReference>
<dbReference type="InterPro" id="IPR001680">
    <property type="entry name" value="WD40_rpt"/>
</dbReference>
<dbReference type="STRING" id="436010.A0A166F2Y7"/>
<dbReference type="CDD" id="cd00200">
    <property type="entry name" value="WD40"/>
    <property type="match status" value="1"/>
</dbReference>
<evidence type="ECO:0000256" key="10">
    <source>
        <dbReference type="SAM" id="MobiDB-lite"/>
    </source>
</evidence>
<dbReference type="InterPro" id="IPR036322">
    <property type="entry name" value="WD40_repeat_dom_sf"/>
</dbReference>
<evidence type="ECO:0000256" key="2">
    <source>
        <dbReference type="ARBA" id="ARBA00022574"/>
    </source>
</evidence>
<dbReference type="AlphaFoldDB" id="A0A166F2Y7"/>
<dbReference type="GO" id="GO:0031124">
    <property type="term" value="P:mRNA 3'-end processing"/>
    <property type="evidence" value="ECO:0007669"/>
    <property type="project" value="UniProtKB-UniRule"/>
</dbReference>
<dbReference type="GO" id="GO:0005847">
    <property type="term" value="C:mRNA cleavage and polyadenylation specificity factor complex"/>
    <property type="evidence" value="ECO:0007669"/>
    <property type="project" value="TreeGrafter"/>
</dbReference>
<dbReference type="SUPFAM" id="SSF50978">
    <property type="entry name" value="WD40 repeat-like"/>
    <property type="match status" value="1"/>
</dbReference>
<dbReference type="Proteomes" id="UP000076532">
    <property type="component" value="Unassembled WGS sequence"/>
</dbReference>
<evidence type="ECO:0000313" key="12">
    <source>
        <dbReference type="Proteomes" id="UP000076532"/>
    </source>
</evidence>
<gene>
    <name evidence="11" type="ORF">FIBSPDRAFT_1047604</name>
</gene>
<accession>A0A166F2Y7</accession>
<dbReference type="OrthoDB" id="16717at2759"/>
<feature type="repeat" description="WD" evidence="8">
    <location>
        <begin position="130"/>
        <end position="162"/>
    </location>
</feature>
<dbReference type="Pfam" id="PF00400">
    <property type="entry name" value="WD40"/>
    <property type="match status" value="6"/>
</dbReference>
<dbReference type="PANTHER" id="PTHR22836:SF0">
    <property type="entry name" value="PRE-MRNA 3' END PROCESSING PROTEIN WDR33"/>
    <property type="match status" value="1"/>
</dbReference>
<feature type="region of interest" description="Disordered" evidence="10">
    <location>
        <begin position="458"/>
        <end position="505"/>
    </location>
</feature>
<dbReference type="PRINTS" id="PR00320">
    <property type="entry name" value="GPROTEINBRPT"/>
</dbReference>
<feature type="region of interest" description="Disordered" evidence="10">
    <location>
        <begin position="538"/>
        <end position="590"/>
    </location>
</feature>
<evidence type="ECO:0000256" key="5">
    <source>
        <dbReference type="ARBA" id="ARBA00023242"/>
    </source>
</evidence>
<evidence type="ECO:0000256" key="9">
    <source>
        <dbReference type="RuleBase" id="RU369034"/>
    </source>
</evidence>
<proteinExistence type="predicted"/>
<organism evidence="11 12">
    <name type="scientific">Athelia psychrophila</name>
    <dbReference type="NCBI Taxonomy" id="1759441"/>
    <lineage>
        <taxon>Eukaryota</taxon>
        <taxon>Fungi</taxon>
        <taxon>Dikarya</taxon>
        <taxon>Basidiomycota</taxon>
        <taxon>Agaricomycotina</taxon>
        <taxon>Agaricomycetes</taxon>
        <taxon>Agaricomycetidae</taxon>
        <taxon>Atheliales</taxon>
        <taxon>Atheliaceae</taxon>
        <taxon>Athelia</taxon>
    </lineage>
</organism>